<evidence type="ECO:0000313" key="1">
    <source>
        <dbReference type="EMBL" id="GLI54679.1"/>
    </source>
</evidence>
<evidence type="ECO:0000313" key="2">
    <source>
        <dbReference type="Proteomes" id="UP001144471"/>
    </source>
</evidence>
<dbReference type="RefSeq" id="WP_281832550.1">
    <property type="nucleotide sequence ID" value="NZ_BSDY01000001.1"/>
</dbReference>
<dbReference type="EMBL" id="BSDY01000001">
    <property type="protein sequence ID" value="GLI54679.1"/>
    <property type="molecule type" value="Genomic_DNA"/>
</dbReference>
<accession>A0A9W6LLG1</accession>
<dbReference type="Proteomes" id="UP001144471">
    <property type="component" value="Unassembled WGS sequence"/>
</dbReference>
<sequence>MIKVYGKENCPRCVELKLMLEEKGMNFEYLQDMKQLRIAASKARVMMAPVVEYKGEFLGMEDFLKEVE</sequence>
<comment type="caution">
    <text evidence="1">The sequence shown here is derived from an EMBL/GenBank/DDBJ whole genome shotgun (WGS) entry which is preliminary data.</text>
</comment>
<proteinExistence type="predicted"/>
<dbReference type="SUPFAM" id="SSF52833">
    <property type="entry name" value="Thioredoxin-like"/>
    <property type="match status" value="1"/>
</dbReference>
<gene>
    <name evidence="1" type="ORF">PM10SUCC1_01940</name>
</gene>
<reference evidence="1" key="1">
    <citation type="submission" date="2022-12" db="EMBL/GenBank/DDBJ databases">
        <title>Reference genome sequencing for broad-spectrum identification of bacterial and archaeal isolates by mass spectrometry.</title>
        <authorList>
            <person name="Sekiguchi Y."/>
            <person name="Tourlousse D.M."/>
        </authorList>
    </citation>
    <scope>NUCLEOTIDE SEQUENCE</scope>
    <source>
        <strain evidence="1">10succ1</strain>
    </source>
</reference>
<keyword evidence="2" id="KW-1185">Reference proteome</keyword>
<name>A0A9W6LLG1_9FUSO</name>
<dbReference type="InterPro" id="IPR036249">
    <property type="entry name" value="Thioredoxin-like_sf"/>
</dbReference>
<organism evidence="1 2">
    <name type="scientific">Propionigenium maris DSM 9537</name>
    <dbReference type="NCBI Taxonomy" id="1123000"/>
    <lineage>
        <taxon>Bacteria</taxon>
        <taxon>Fusobacteriati</taxon>
        <taxon>Fusobacteriota</taxon>
        <taxon>Fusobacteriia</taxon>
        <taxon>Fusobacteriales</taxon>
        <taxon>Fusobacteriaceae</taxon>
        <taxon>Propionigenium</taxon>
    </lineage>
</organism>
<dbReference type="AlphaFoldDB" id="A0A9W6LLG1"/>
<protein>
    <submittedName>
        <fullName evidence="1">Glutaredoxin</fullName>
    </submittedName>
</protein>
<dbReference type="Gene3D" id="3.40.30.10">
    <property type="entry name" value="Glutaredoxin"/>
    <property type="match status" value="1"/>
</dbReference>